<dbReference type="PROSITE" id="PS50113">
    <property type="entry name" value="PAC"/>
    <property type="match status" value="1"/>
</dbReference>
<dbReference type="GO" id="GO:0003824">
    <property type="term" value="F:catalytic activity"/>
    <property type="evidence" value="ECO:0007669"/>
    <property type="project" value="UniProtKB-ARBA"/>
</dbReference>
<evidence type="ECO:0000313" key="6">
    <source>
        <dbReference type="Proteomes" id="UP000584824"/>
    </source>
</evidence>
<dbReference type="SMART" id="SM00086">
    <property type="entry name" value="PAC"/>
    <property type="match status" value="3"/>
</dbReference>
<dbReference type="SMART" id="SM00267">
    <property type="entry name" value="GGDEF"/>
    <property type="match status" value="1"/>
</dbReference>
<dbReference type="NCBIfam" id="TIGR00229">
    <property type="entry name" value="sensory_box"/>
    <property type="match status" value="1"/>
</dbReference>
<dbReference type="InterPro" id="IPR035919">
    <property type="entry name" value="EAL_sf"/>
</dbReference>
<feature type="chain" id="PRO_5030718533" evidence="1">
    <location>
        <begin position="25"/>
        <end position="837"/>
    </location>
</feature>
<dbReference type="Gene3D" id="3.30.450.20">
    <property type="entry name" value="PAS domain"/>
    <property type="match status" value="2"/>
</dbReference>
<dbReference type="SMART" id="SM00091">
    <property type="entry name" value="PAS"/>
    <property type="match status" value="3"/>
</dbReference>
<dbReference type="PROSITE" id="PS50883">
    <property type="entry name" value="EAL"/>
    <property type="match status" value="1"/>
</dbReference>
<evidence type="ECO:0000259" key="3">
    <source>
        <dbReference type="PROSITE" id="PS50883"/>
    </source>
</evidence>
<evidence type="ECO:0000256" key="1">
    <source>
        <dbReference type="SAM" id="SignalP"/>
    </source>
</evidence>
<feature type="domain" description="GGDEF" evidence="4">
    <location>
        <begin position="437"/>
        <end position="570"/>
    </location>
</feature>
<feature type="domain" description="PAC" evidence="2">
    <location>
        <begin position="337"/>
        <end position="389"/>
    </location>
</feature>
<keyword evidence="1" id="KW-0732">Signal</keyword>
<dbReference type="InterPro" id="IPR029787">
    <property type="entry name" value="Nucleotide_cyclase"/>
</dbReference>
<sequence>MGDDKRCALTMMLAPLPFAAAALAMDGRIVATNALFETQWGGQAPQTGNRALGEIVAEADLAKLATLFADLTRGEKAGPLTVELRFPAAEGRLRVGLAGFTPYEYEKTPLLLMQIAPLDEQVAREEALRAQEQRAEYALTASKLGVWDHNLKTGVFEFSDLWLSIRGFTSPDQLIHNNEEWINQLHPDDRERTLHAIERQNRGDPDYAVFRYRIRHKNGNWIWIECRGMCVEWDEYGNPLRSTGTDADVTSRQDWEDNMTAQAQRLRLALDVSRIGVFEANLTTGTSNWDERMYAIYGVPVEQEIPVGSAWESMLHPEDKARVLAKMEYHLENLLPHSDEFRVIRADGTIAYIRSRSLPFIEPGTGHRKVIGADWDVSEDVELQKQLRQARDLAEARNVALEAARASIEHNALHDHLTGLPNRRYLDRVLHDEADGGNLSILHIDLDRFKQINDTQGHSVGDAMLKHAAAVLARCARAEDFLARIGGDEFVIVARSKGPQHHLVSLADRIINELRKPISVDGNQCRIGASIGIASRDDASLDARQLLQNADIALYRAKNLGRNRFEVFSSGMQHEIVNAKKVSDEILRALEQSEFVPWYQFQFDARTLDICGAETLARWQHPERGILTPDRFLPIAEDLDAVADIDAQILEKGLIDFRRWQSTGLGIPKISVNVSARRLHDPHLHQTVRELGIQPGTVSFELLESIFLDDFDAAVAENLKNLRRQGIAIEIDDFGSGHASIVSLVRLAPATLKIDRELVTPLSNSQEQRKLVGSIIDIGRSLNIRVVAEGVETAEHIRILRDLGCDALQGYALARPIPASQVEAFVRSDAWRSADPD</sequence>
<evidence type="ECO:0000259" key="2">
    <source>
        <dbReference type="PROSITE" id="PS50113"/>
    </source>
</evidence>
<dbReference type="SMART" id="SM00052">
    <property type="entry name" value="EAL"/>
    <property type="match status" value="1"/>
</dbReference>
<dbReference type="PANTHER" id="PTHR44757">
    <property type="entry name" value="DIGUANYLATE CYCLASE DGCP"/>
    <property type="match status" value="1"/>
</dbReference>
<protein>
    <submittedName>
        <fullName evidence="5">Diguanylate cyclase (GGDEF)-like protein/PAS domain S-box-containing protein</fullName>
    </submittedName>
</protein>
<dbReference type="SUPFAM" id="SSF141868">
    <property type="entry name" value="EAL domain-like"/>
    <property type="match status" value="1"/>
</dbReference>
<dbReference type="NCBIfam" id="TIGR00254">
    <property type="entry name" value="GGDEF"/>
    <property type="match status" value="1"/>
</dbReference>
<evidence type="ECO:0000313" key="5">
    <source>
        <dbReference type="EMBL" id="MBB4102553.1"/>
    </source>
</evidence>
<dbReference type="InterPro" id="IPR043128">
    <property type="entry name" value="Rev_trsase/Diguanyl_cyclase"/>
</dbReference>
<dbReference type="Pfam" id="PF08447">
    <property type="entry name" value="PAS_3"/>
    <property type="match status" value="2"/>
</dbReference>
<dbReference type="InterPro" id="IPR035965">
    <property type="entry name" value="PAS-like_dom_sf"/>
</dbReference>
<dbReference type="InterPro" id="IPR001633">
    <property type="entry name" value="EAL_dom"/>
</dbReference>
<proteinExistence type="predicted"/>
<dbReference type="CDD" id="cd01948">
    <property type="entry name" value="EAL"/>
    <property type="match status" value="1"/>
</dbReference>
<name>A0A7W6JZV2_9HYPH</name>
<organism evidence="5 6">
    <name type="scientific">Allorhizobium borbori</name>
    <dbReference type="NCBI Taxonomy" id="485907"/>
    <lineage>
        <taxon>Bacteria</taxon>
        <taxon>Pseudomonadati</taxon>
        <taxon>Pseudomonadota</taxon>
        <taxon>Alphaproteobacteria</taxon>
        <taxon>Hyphomicrobiales</taxon>
        <taxon>Rhizobiaceae</taxon>
        <taxon>Rhizobium/Agrobacterium group</taxon>
        <taxon>Allorhizobium</taxon>
    </lineage>
</organism>
<dbReference type="CDD" id="cd00130">
    <property type="entry name" value="PAS"/>
    <property type="match status" value="2"/>
</dbReference>
<accession>A0A7W6JZV2</accession>
<dbReference type="Gene3D" id="3.20.20.450">
    <property type="entry name" value="EAL domain"/>
    <property type="match status" value="1"/>
</dbReference>
<dbReference type="Proteomes" id="UP000584824">
    <property type="component" value="Unassembled WGS sequence"/>
</dbReference>
<dbReference type="InterPro" id="IPR000700">
    <property type="entry name" value="PAS-assoc_C"/>
</dbReference>
<comment type="caution">
    <text evidence="5">The sequence shown here is derived from an EMBL/GenBank/DDBJ whole genome shotgun (WGS) entry which is preliminary data.</text>
</comment>
<keyword evidence="6" id="KW-1185">Reference proteome</keyword>
<dbReference type="EMBL" id="JACIDU010000003">
    <property type="protein sequence ID" value="MBB4102553.1"/>
    <property type="molecule type" value="Genomic_DNA"/>
</dbReference>
<dbReference type="InterPro" id="IPR001610">
    <property type="entry name" value="PAC"/>
</dbReference>
<dbReference type="InterPro" id="IPR000160">
    <property type="entry name" value="GGDEF_dom"/>
</dbReference>
<dbReference type="PROSITE" id="PS50887">
    <property type="entry name" value="GGDEF"/>
    <property type="match status" value="1"/>
</dbReference>
<feature type="domain" description="EAL" evidence="3">
    <location>
        <begin position="579"/>
        <end position="830"/>
    </location>
</feature>
<evidence type="ECO:0000259" key="4">
    <source>
        <dbReference type="PROSITE" id="PS50887"/>
    </source>
</evidence>
<gene>
    <name evidence="5" type="ORF">GGQ66_001088</name>
</gene>
<dbReference type="InterPro" id="IPR000014">
    <property type="entry name" value="PAS"/>
</dbReference>
<dbReference type="FunFam" id="3.30.70.270:FF:000001">
    <property type="entry name" value="Diguanylate cyclase domain protein"/>
    <property type="match status" value="1"/>
</dbReference>
<reference evidence="5 6" key="1">
    <citation type="submission" date="2020-08" db="EMBL/GenBank/DDBJ databases">
        <title>Genomic Encyclopedia of Type Strains, Phase IV (KMG-IV): sequencing the most valuable type-strain genomes for metagenomic binning, comparative biology and taxonomic classification.</title>
        <authorList>
            <person name="Goeker M."/>
        </authorList>
    </citation>
    <scope>NUCLEOTIDE SEQUENCE [LARGE SCALE GENOMIC DNA]</scope>
    <source>
        <strain evidence="5 6">DSM 26385</strain>
    </source>
</reference>
<feature type="signal peptide" evidence="1">
    <location>
        <begin position="1"/>
        <end position="24"/>
    </location>
</feature>
<dbReference type="CDD" id="cd01949">
    <property type="entry name" value="GGDEF"/>
    <property type="match status" value="1"/>
</dbReference>
<dbReference type="Gene3D" id="3.30.70.270">
    <property type="match status" value="1"/>
</dbReference>
<dbReference type="PANTHER" id="PTHR44757:SF2">
    <property type="entry name" value="BIOFILM ARCHITECTURE MAINTENANCE PROTEIN MBAA"/>
    <property type="match status" value="1"/>
</dbReference>
<dbReference type="InterPro" id="IPR052155">
    <property type="entry name" value="Biofilm_reg_signaling"/>
</dbReference>
<dbReference type="Pfam" id="PF00563">
    <property type="entry name" value="EAL"/>
    <property type="match status" value="1"/>
</dbReference>
<dbReference type="InterPro" id="IPR013655">
    <property type="entry name" value="PAS_fold_3"/>
</dbReference>
<dbReference type="SUPFAM" id="SSF55073">
    <property type="entry name" value="Nucleotide cyclase"/>
    <property type="match status" value="1"/>
</dbReference>
<dbReference type="AlphaFoldDB" id="A0A7W6JZV2"/>
<dbReference type="SUPFAM" id="SSF55785">
    <property type="entry name" value="PYP-like sensor domain (PAS domain)"/>
    <property type="match status" value="2"/>
</dbReference>
<dbReference type="Pfam" id="PF00990">
    <property type="entry name" value="GGDEF"/>
    <property type="match status" value="1"/>
</dbReference>